<dbReference type="EMBL" id="BAABJO010000003">
    <property type="protein sequence ID" value="GAA5112975.1"/>
    <property type="molecule type" value="Genomic_DNA"/>
</dbReference>
<reference evidence="3" key="1">
    <citation type="journal article" date="2019" name="Int. J. Syst. Evol. Microbiol.">
        <title>The Global Catalogue of Microorganisms (GCM) 10K type strain sequencing project: providing services to taxonomists for standard genome sequencing and annotation.</title>
        <authorList>
            <consortium name="The Broad Institute Genomics Platform"/>
            <consortium name="The Broad Institute Genome Sequencing Center for Infectious Disease"/>
            <person name="Wu L."/>
            <person name="Ma J."/>
        </authorList>
    </citation>
    <scope>NUCLEOTIDE SEQUENCE [LARGE SCALE GENOMIC DNA]</scope>
    <source>
        <strain evidence="3">JCM 18302</strain>
    </source>
</reference>
<keyword evidence="1" id="KW-1133">Transmembrane helix</keyword>
<keyword evidence="1" id="KW-0812">Transmembrane</keyword>
<evidence type="ECO:0000313" key="3">
    <source>
        <dbReference type="Proteomes" id="UP001500804"/>
    </source>
</evidence>
<feature type="transmembrane region" description="Helical" evidence="1">
    <location>
        <begin position="7"/>
        <end position="26"/>
    </location>
</feature>
<evidence type="ECO:0000256" key="1">
    <source>
        <dbReference type="SAM" id="Phobius"/>
    </source>
</evidence>
<feature type="transmembrane region" description="Helical" evidence="1">
    <location>
        <begin position="32"/>
        <end position="50"/>
    </location>
</feature>
<dbReference type="Proteomes" id="UP001500804">
    <property type="component" value="Unassembled WGS sequence"/>
</dbReference>
<organism evidence="2 3">
    <name type="scientific">Pseudonocardia adelaidensis</name>
    <dbReference type="NCBI Taxonomy" id="648754"/>
    <lineage>
        <taxon>Bacteria</taxon>
        <taxon>Bacillati</taxon>
        <taxon>Actinomycetota</taxon>
        <taxon>Actinomycetes</taxon>
        <taxon>Pseudonocardiales</taxon>
        <taxon>Pseudonocardiaceae</taxon>
        <taxon>Pseudonocardia</taxon>
    </lineage>
</organism>
<name>A0ABP9NA48_9PSEU</name>
<evidence type="ECO:0000313" key="2">
    <source>
        <dbReference type="EMBL" id="GAA5112975.1"/>
    </source>
</evidence>
<gene>
    <name evidence="2" type="ORF">GCM10023320_07890</name>
</gene>
<keyword evidence="1" id="KW-0472">Membrane</keyword>
<dbReference type="RefSeq" id="WP_345603361.1">
    <property type="nucleotide sequence ID" value="NZ_BAABJO010000003.1"/>
</dbReference>
<protein>
    <submittedName>
        <fullName evidence="2">Uncharacterized protein</fullName>
    </submittedName>
</protein>
<sequence>MDKKLQLETLSFVLLIVAFPVISLGATNDNRAVWVIGLIAVVLGGLLPIWTRYMSHANDKPRDTGMEFDERAS</sequence>
<proteinExistence type="predicted"/>
<comment type="caution">
    <text evidence="2">The sequence shown here is derived from an EMBL/GenBank/DDBJ whole genome shotgun (WGS) entry which is preliminary data.</text>
</comment>
<accession>A0ABP9NA48</accession>
<keyword evidence="3" id="KW-1185">Reference proteome</keyword>